<keyword evidence="3" id="KW-1185">Reference proteome</keyword>
<dbReference type="RefSeq" id="XP_060410324.1">
    <property type="nucleotide sequence ID" value="XM_060552709.1"/>
</dbReference>
<dbReference type="Proteomes" id="UP001230504">
    <property type="component" value="Unassembled WGS sequence"/>
</dbReference>
<dbReference type="EMBL" id="JAHLJV010000070">
    <property type="protein sequence ID" value="KAK1579173.1"/>
    <property type="molecule type" value="Genomic_DNA"/>
</dbReference>
<proteinExistence type="predicted"/>
<evidence type="ECO:0000256" key="1">
    <source>
        <dbReference type="SAM" id="MobiDB-lite"/>
    </source>
</evidence>
<protein>
    <submittedName>
        <fullName evidence="2">Uncharacterized protein</fullName>
    </submittedName>
</protein>
<dbReference type="GeneID" id="85436949"/>
<comment type="caution">
    <text evidence="2">The sequence shown here is derived from an EMBL/GenBank/DDBJ whole genome shotgun (WGS) entry which is preliminary data.</text>
</comment>
<feature type="region of interest" description="Disordered" evidence="1">
    <location>
        <begin position="69"/>
        <end position="90"/>
    </location>
</feature>
<name>A0AAD8V1Y0_9PEZI</name>
<organism evidence="2 3">
    <name type="scientific">Colletotrichum navitas</name>
    <dbReference type="NCBI Taxonomy" id="681940"/>
    <lineage>
        <taxon>Eukaryota</taxon>
        <taxon>Fungi</taxon>
        <taxon>Dikarya</taxon>
        <taxon>Ascomycota</taxon>
        <taxon>Pezizomycotina</taxon>
        <taxon>Sordariomycetes</taxon>
        <taxon>Hypocreomycetidae</taxon>
        <taxon>Glomerellales</taxon>
        <taxon>Glomerellaceae</taxon>
        <taxon>Colletotrichum</taxon>
        <taxon>Colletotrichum graminicola species complex</taxon>
    </lineage>
</organism>
<evidence type="ECO:0000313" key="3">
    <source>
        <dbReference type="Proteomes" id="UP001230504"/>
    </source>
</evidence>
<reference evidence="2" key="1">
    <citation type="submission" date="2021-06" db="EMBL/GenBank/DDBJ databases">
        <title>Comparative genomics, transcriptomics and evolutionary studies reveal genomic signatures of adaptation to plant cell wall in hemibiotrophic fungi.</title>
        <authorList>
            <consortium name="DOE Joint Genome Institute"/>
            <person name="Baroncelli R."/>
            <person name="Diaz J.F."/>
            <person name="Benocci T."/>
            <person name="Peng M."/>
            <person name="Battaglia E."/>
            <person name="Haridas S."/>
            <person name="Andreopoulos W."/>
            <person name="Labutti K."/>
            <person name="Pangilinan J."/>
            <person name="Floch G.L."/>
            <person name="Makela M.R."/>
            <person name="Henrissat B."/>
            <person name="Grigoriev I.V."/>
            <person name="Crouch J.A."/>
            <person name="De Vries R.P."/>
            <person name="Sukno S.A."/>
            <person name="Thon M.R."/>
        </authorList>
    </citation>
    <scope>NUCLEOTIDE SEQUENCE</scope>
    <source>
        <strain evidence="2">CBS 125086</strain>
    </source>
</reference>
<dbReference type="AlphaFoldDB" id="A0AAD8V1Y0"/>
<sequence length="197" mass="21667">MFLDEGRTLPMSQHVTTTCPSDWTQRDGQSVSQSVICHFCLASPSGQRPPPFLPFFDARRTASPLFVESGTKVPGSQGRIPRRREGKASQTLQGLALEVFNPLSWKTGRNCPPCPHSHTHTRTPPLLVTLHPTPCFSRPLDLEISVMRPSGSRMPEDWRVHVRKGAAVPPTLSPEPGATSEAALPALCGLRPHARRR</sequence>
<evidence type="ECO:0000313" key="2">
    <source>
        <dbReference type="EMBL" id="KAK1579173.1"/>
    </source>
</evidence>
<gene>
    <name evidence="2" type="ORF">LY79DRAFT_357980</name>
</gene>
<accession>A0AAD8V1Y0</accession>